<evidence type="ECO:0000256" key="9">
    <source>
        <dbReference type="PROSITE-ProRule" id="PRU00708"/>
    </source>
</evidence>
<proteinExistence type="inferred from homology"/>
<organism evidence="12 14">
    <name type="scientific">Cucumis melo var. makuwa</name>
    <name type="common">Oriental melon</name>
    <dbReference type="NCBI Taxonomy" id="1194695"/>
    <lineage>
        <taxon>Eukaryota</taxon>
        <taxon>Viridiplantae</taxon>
        <taxon>Streptophyta</taxon>
        <taxon>Embryophyta</taxon>
        <taxon>Tracheophyta</taxon>
        <taxon>Spermatophyta</taxon>
        <taxon>Magnoliopsida</taxon>
        <taxon>eudicotyledons</taxon>
        <taxon>Gunneridae</taxon>
        <taxon>Pentapetalae</taxon>
        <taxon>rosids</taxon>
        <taxon>fabids</taxon>
        <taxon>Cucurbitales</taxon>
        <taxon>Cucurbitaceae</taxon>
        <taxon>Benincaseae</taxon>
        <taxon>Cucumis</taxon>
    </lineage>
</organism>
<dbReference type="SUPFAM" id="SSF53098">
    <property type="entry name" value="Ribonuclease H-like"/>
    <property type="match status" value="1"/>
</dbReference>
<dbReference type="SUPFAM" id="SSF81901">
    <property type="entry name" value="HCP-like"/>
    <property type="match status" value="1"/>
</dbReference>
<sequence>MQFLASHRILRTHGFLQKLCSLQHGSSVSASIAFFSSTHFDSISSPHHDFSSSSLQSPVQKTCSLVLEAYLRQPHLRFSPSKLNLDMDADSLTHEQAISAVASLASEEGSMVALSFFYWAIGFPKFRYFMRLYIVCTMSLIGKCNLERAHEVVECMVGVFAEIGKLKEAVDMILDMRNQGLVLTTRVMNRIILVAAGMGLVEYAGNVFDEMSARGVYPDSCTYKSIIVGYCRNGDVLEADRWICEMMERGFVVDNATLTLIIKAFCEKSLVNRAVWFFHKVTKMGLSPNLINYSSMISGLCKRGSVKQAFELLEEMVKNGWKPNVYTHTSLIHGLCKKGWTERAFRLFLKLVRSDNYKPNVHTYTAMISGYCKEDKLSRAEMLFERMKEQGLVPNTNTYTTLIDGHCKAGNFSKAYELMELMSNEGFFPNICTYNAIVDGLCKRGRAEEAFELLSKGFQNQIEADGVTYTILISEQCKRADMNHALVFLNKMFKVGFQPDIHLYTTLIAAFCRQRMMKDSEKLFDEVVKLGLAPTKETYTSMICGYCREKNISLAVKFFQKMSDQGCAPDSISYGALISGLCKESRLDEARQLYDTMIDKGLSPCEVTRVSLAYEYCKTEDCASAMVILERLNKKLWIRTVHTLIRKLCCEKKVALAALFFHKLLDKEVNVDRVTLAAFITACTESNKYALVSDLSERISKGMSSKMIKLGLHFKYTAENYGAIATPLTRLTKKNNFHWSEEATIAFETLKKAMVTLSVLALLDFQQPFKIETDASGFGLGVVLSQNKRPIAYFSQKLLEVAREKSVYERELMAIVLAVEKWRHYLLGHRFVVYTDQKALRHILEQRELISRVQKWLMKLMGFDFEIFYRAGSENKAADALSRIPIEAQLNVISVPSILDVVVVENEVQEDAKLKAIFENILVDPDHRGAFGAKLRTYKRIAIELFWEGMKNDIKLYVELCLVCLQNKIQALSPARLLQPLPIPNRIWEDKSMDFVEGLARSKRFDSVLVVVDRLSKFAHFITLSHPFSAKTIAVEFIKEVVRLHGYLRSIVSDCDQLFLSHFWKELFCLRPPN</sequence>
<keyword evidence="8" id="KW-0695">RNA-directed DNA polymerase</keyword>
<dbReference type="PROSITE" id="PS51375">
    <property type="entry name" value="PPR"/>
    <property type="match status" value="11"/>
</dbReference>
<reference evidence="14 15" key="1">
    <citation type="submission" date="2019-08" db="EMBL/GenBank/DDBJ databases">
        <title>Draft genome sequences of two oriental melons (Cucumis melo L. var makuwa).</title>
        <authorList>
            <person name="Kwon S.-Y."/>
        </authorList>
    </citation>
    <scope>NUCLEOTIDE SEQUENCE [LARGE SCALE GENOMIC DNA]</scope>
    <source>
        <strain evidence="15">cv. Chang Bougi</strain>
        <strain evidence="14">cv. SW 3</strain>
        <tissue evidence="12">Leaf</tissue>
    </source>
</reference>
<comment type="caution">
    <text evidence="12">The sequence shown here is derived from an EMBL/GenBank/DDBJ whole genome shotgun (WGS) entry which is preliminary data.</text>
</comment>
<dbReference type="GO" id="GO:0004519">
    <property type="term" value="F:endonuclease activity"/>
    <property type="evidence" value="ECO:0007669"/>
    <property type="project" value="UniProtKB-KW"/>
</dbReference>
<keyword evidence="7" id="KW-0378">Hydrolase</keyword>
<keyword evidence="3" id="KW-0548">Nucleotidyltransferase</keyword>
<feature type="repeat" description="PPR" evidence="9">
    <location>
        <begin position="254"/>
        <end position="288"/>
    </location>
</feature>
<dbReference type="PANTHER" id="PTHR47939:SF5">
    <property type="entry name" value="PENTACOTRIPEPTIDE-REPEAT REGION OF PRORP DOMAIN-CONTAINING PROTEIN"/>
    <property type="match status" value="1"/>
</dbReference>
<evidence type="ECO:0000313" key="15">
    <source>
        <dbReference type="Proteomes" id="UP000321947"/>
    </source>
</evidence>
<evidence type="ECO:0000313" key="12">
    <source>
        <dbReference type="EMBL" id="KAA0043201.1"/>
    </source>
</evidence>
<feature type="repeat" description="PPR" evidence="9">
    <location>
        <begin position="500"/>
        <end position="534"/>
    </location>
</feature>
<dbReference type="NCBIfam" id="TIGR00756">
    <property type="entry name" value="PPR"/>
    <property type="match status" value="10"/>
</dbReference>
<evidence type="ECO:0000256" key="7">
    <source>
        <dbReference type="ARBA" id="ARBA00022801"/>
    </source>
</evidence>
<dbReference type="Gene3D" id="1.10.340.70">
    <property type="match status" value="1"/>
</dbReference>
<feature type="repeat" description="PPR" evidence="9">
    <location>
        <begin position="570"/>
        <end position="604"/>
    </location>
</feature>
<dbReference type="PANTHER" id="PTHR47939">
    <property type="entry name" value="MEMBRANE-ASSOCIATED SALT-INDUCIBLE PROTEIN-LIKE"/>
    <property type="match status" value="1"/>
</dbReference>
<comment type="similarity">
    <text evidence="1">Belongs to the PPR family. P subfamily.</text>
</comment>
<dbReference type="EMBL" id="SSTE01015327">
    <property type="protein sequence ID" value="KAA0043201.1"/>
    <property type="molecule type" value="Genomic_DNA"/>
</dbReference>
<dbReference type="AlphaFoldDB" id="A0A5A7TNN8"/>
<evidence type="ECO:0000256" key="6">
    <source>
        <dbReference type="ARBA" id="ARBA00022759"/>
    </source>
</evidence>
<feature type="repeat" description="PPR" evidence="9">
    <location>
        <begin position="219"/>
        <end position="253"/>
    </location>
</feature>
<dbReference type="GO" id="GO:0003964">
    <property type="term" value="F:RNA-directed DNA polymerase activity"/>
    <property type="evidence" value="ECO:0007669"/>
    <property type="project" value="UniProtKB-KW"/>
</dbReference>
<dbReference type="InterPro" id="IPR036397">
    <property type="entry name" value="RNaseH_sf"/>
</dbReference>
<dbReference type="InterPro" id="IPR041588">
    <property type="entry name" value="Integrase_H2C2"/>
</dbReference>
<dbReference type="InterPro" id="IPR041373">
    <property type="entry name" value="RT_RNaseH"/>
</dbReference>
<dbReference type="CDD" id="cd09274">
    <property type="entry name" value="RNase_HI_RT_Ty3"/>
    <property type="match status" value="1"/>
</dbReference>
<dbReference type="Pfam" id="PF13041">
    <property type="entry name" value="PPR_2"/>
    <property type="match status" value="5"/>
</dbReference>
<feature type="repeat" description="PPR" evidence="9">
    <location>
        <begin position="430"/>
        <end position="464"/>
    </location>
</feature>
<evidence type="ECO:0000256" key="1">
    <source>
        <dbReference type="ARBA" id="ARBA00007626"/>
    </source>
</evidence>
<evidence type="ECO:0000313" key="14">
    <source>
        <dbReference type="Proteomes" id="UP000321393"/>
    </source>
</evidence>
<feature type="repeat" description="PPR" evidence="9">
    <location>
        <begin position="395"/>
        <end position="429"/>
    </location>
</feature>
<dbReference type="GO" id="GO:0016787">
    <property type="term" value="F:hydrolase activity"/>
    <property type="evidence" value="ECO:0007669"/>
    <property type="project" value="UniProtKB-KW"/>
</dbReference>
<name>A0A5A7TNN8_CUCMM</name>
<dbReference type="Pfam" id="PF17917">
    <property type="entry name" value="RT_RNaseH"/>
    <property type="match status" value="1"/>
</dbReference>
<feature type="domain" description="Integrase zinc-binding" evidence="11">
    <location>
        <begin position="935"/>
        <end position="969"/>
    </location>
</feature>
<dbReference type="InterPro" id="IPR012337">
    <property type="entry name" value="RNaseH-like_sf"/>
</dbReference>
<feature type="domain" description="Reverse transcriptase RNase H-like" evidence="10">
    <location>
        <begin position="764"/>
        <end position="863"/>
    </location>
</feature>
<dbReference type="SUPFAM" id="SSF56672">
    <property type="entry name" value="DNA/RNA polymerases"/>
    <property type="match status" value="1"/>
</dbReference>
<dbReference type="Pfam" id="PF12854">
    <property type="entry name" value="PPR_1"/>
    <property type="match status" value="1"/>
</dbReference>
<dbReference type="InterPro" id="IPR050667">
    <property type="entry name" value="PPR-containing_protein"/>
</dbReference>
<dbReference type="Gene3D" id="1.25.40.10">
    <property type="entry name" value="Tetratricopeptide repeat domain"/>
    <property type="match status" value="6"/>
</dbReference>
<dbReference type="FunFam" id="3.10.20.370:FF:000001">
    <property type="entry name" value="Retrovirus-related Pol polyprotein from transposon 17.6-like protein"/>
    <property type="match status" value="1"/>
</dbReference>
<evidence type="ECO:0000313" key="13">
    <source>
        <dbReference type="EMBL" id="TYK12267.1"/>
    </source>
</evidence>
<feature type="repeat" description="PPR" evidence="9">
    <location>
        <begin position="324"/>
        <end position="359"/>
    </location>
</feature>
<dbReference type="InterPro" id="IPR011990">
    <property type="entry name" value="TPR-like_helical_dom_sf"/>
</dbReference>
<evidence type="ECO:0000256" key="5">
    <source>
        <dbReference type="ARBA" id="ARBA00022737"/>
    </source>
</evidence>
<dbReference type="Pfam" id="PF17921">
    <property type="entry name" value="Integrase_H2C2"/>
    <property type="match status" value="1"/>
</dbReference>
<dbReference type="Proteomes" id="UP000321947">
    <property type="component" value="Unassembled WGS sequence"/>
</dbReference>
<evidence type="ECO:0000256" key="4">
    <source>
        <dbReference type="ARBA" id="ARBA00022722"/>
    </source>
</evidence>
<dbReference type="Gene3D" id="3.30.420.10">
    <property type="entry name" value="Ribonuclease H-like superfamily/Ribonuclease H"/>
    <property type="match status" value="1"/>
</dbReference>
<accession>A0A5A7TNN8</accession>
<evidence type="ECO:0000256" key="2">
    <source>
        <dbReference type="ARBA" id="ARBA00022679"/>
    </source>
</evidence>
<feature type="repeat" description="PPR" evidence="9">
    <location>
        <begin position="465"/>
        <end position="499"/>
    </location>
</feature>
<keyword evidence="4" id="KW-0540">Nuclease</keyword>
<feature type="repeat" description="PPR" evidence="9">
    <location>
        <begin position="289"/>
        <end position="323"/>
    </location>
</feature>
<evidence type="ECO:0000259" key="10">
    <source>
        <dbReference type="Pfam" id="PF17917"/>
    </source>
</evidence>
<dbReference type="Proteomes" id="UP000321393">
    <property type="component" value="Unassembled WGS sequence"/>
</dbReference>
<evidence type="ECO:0000259" key="11">
    <source>
        <dbReference type="Pfam" id="PF17921"/>
    </source>
</evidence>
<dbReference type="InterPro" id="IPR043502">
    <property type="entry name" value="DNA/RNA_pol_sf"/>
</dbReference>
<keyword evidence="6" id="KW-0255">Endonuclease</keyword>
<dbReference type="EMBL" id="SSTD01010133">
    <property type="protein sequence ID" value="TYK12267.1"/>
    <property type="molecule type" value="Genomic_DNA"/>
</dbReference>
<dbReference type="OrthoDB" id="185373at2759"/>
<feature type="repeat" description="PPR" evidence="9">
    <location>
        <begin position="360"/>
        <end position="394"/>
    </location>
</feature>
<protein>
    <submittedName>
        <fullName evidence="12">Pentatricopeptide repeat-containing protein</fullName>
    </submittedName>
</protein>
<dbReference type="InterPro" id="IPR002885">
    <property type="entry name" value="PPR_rpt"/>
</dbReference>
<evidence type="ECO:0000256" key="3">
    <source>
        <dbReference type="ARBA" id="ARBA00022695"/>
    </source>
</evidence>
<keyword evidence="2" id="KW-0808">Transferase</keyword>
<evidence type="ECO:0000256" key="8">
    <source>
        <dbReference type="ARBA" id="ARBA00022918"/>
    </source>
</evidence>
<gene>
    <name evidence="13" type="ORF">E5676_scaffold302G00240</name>
    <name evidence="12" type="ORF">E6C27_scaffold110G00730</name>
</gene>
<dbReference type="GO" id="GO:0003676">
    <property type="term" value="F:nucleic acid binding"/>
    <property type="evidence" value="ECO:0007669"/>
    <property type="project" value="InterPro"/>
</dbReference>
<keyword evidence="5" id="KW-0677">Repeat</keyword>
<dbReference type="Gene3D" id="3.10.20.370">
    <property type="match status" value="1"/>
</dbReference>
<feature type="repeat" description="PPR" evidence="9">
    <location>
        <begin position="535"/>
        <end position="569"/>
    </location>
</feature>